<dbReference type="PIRSF" id="PIRSF005739">
    <property type="entry name" value="O-mtase"/>
    <property type="match status" value="1"/>
</dbReference>
<dbReference type="EMBL" id="LZLS01000156">
    <property type="protein sequence ID" value="OBK24382.1"/>
    <property type="molecule type" value="Genomic_DNA"/>
</dbReference>
<sequence>MRSAAMEPSVSVLDLLAGKWVSQAISVAAELSIADELAAGPRAVEDLAAACGAHPDSLHRLLRALASVGVFAEDTAGRFANTGMSESLRSDVPGSMRSMALMFGGRPAWDAWGELRESIRTGESAFKAVNGAHAFDYMKGDPKFGRIFGEAMTAFSAQELSAIHAAFDFSQVPTLVDVAGGHGAFLLSVLERNPDQRGILFDQPDVIRHAQAALDSSPAATRCSLVSGDFFVEVPAGDGYVLKHILHDWRDDLAIKILSTIQRAARPGARLFVIDAVVEPGNTAGFAKLLDLEMLVFYDGGRERTLAAVEKLFAATGFRLLRVVPTHSLMNVIEAERL</sequence>
<dbReference type="Gene3D" id="1.10.287.1350">
    <property type="match status" value="1"/>
</dbReference>
<dbReference type="PANTHER" id="PTHR43712:SF2">
    <property type="entry name" value="O-METHYLTRANSFERASE CICE"/>
    <property type="match status" value="1"/>
</dbReference>
<dbReference type="Pfam" id="PF08100">
    <property type="entry name" value="Dimerisation"/>
    <property type="match status" value="1"/>
</dbReference>
<accession>A0A1A3NVL8</accession>
<dbReference type="InterPro" id="IPR036390">
    <property type="entry name" value="WH_DNA-bd_sf"/>
</dbReference>
<comment type="caution">
    <text evidence="7">The sequence shown here is derived from an EMBL/GenBank/DDBJ whole genome shotgun (WGS) entry which is preliminary data.</text>
</comment>
<evidence type="ECO:0000313" key="7">
    <source>
        <dbReference type="EMBL" id="OBK24382.1"/>
    </source>
</evidence>
<dbReference type="Gene3D" id="3.40.50.150">
    <property type="entry name" value="Vaccinia Virus protein VP39"/>
    <property type="match status" value="1"/>
</dbReference>
<evidence type="ECO:0000256" key="1">
    <source>
        <dbReference type="ARBA" id="ARBA00022603"/>
    </source>
</evidence>
<dbReference type="GO" id="GO:0046983">
    <property type="term" value="F:protein dimerization activity"/>
    <property type="evidence" value="ECO:0007669"/>
    <property type="project" value="InterPro"/>
</dbReference>
<dbReference type="SUPFAM" id="SSF53335">
    <property type="entry name" value="S-adenosyl-L-methionine-dependent methyltransferases"/>
    <property type="match status" value="1"/>
</dbReference>
<evidence type="ECO:0008006" key="9">
    <source>
        <dbReference type="Google" id="ProtNLM"/>
    </source>
</evidence>
<evidence type="ECO:0000256" key="2">
    <source>
        <dbReference type="ARBA" id="ARBA00022679"/>
    </source>
</evidence>
<protein>
    <recommendedName>
        <fullName evidence="9">Hydroxyneurosporene methyltransferase</fullName>
    </recommendedName>
</protein>
<dbReference type="InterPro" id="IPR036388">
    <property type="entry name" value="WH-like_DNA-bd_sf"/>
</dbReference>
<feature type="domain" description="O-methyltransferase C-terminal" evidence="5">
    <location>
        <begin position="112"/>
        <end position="319"/>
    </location>
</feature>
<evidence type="ECO:0000256" key="4">
    <source>
        <dbReference type="PIRSR" id="PIRSR005739-1"/>
    </source>
</evidence>
<keyword evidence="2" id="KW-0808">Transferase</keyword>
<feature type="active site" description="Proton acceptor" evidence="4">
    <location>
        <position position="247"/>
    </location>
</feature>
<dbReference type="InterPro" id="IPR001077">
    <property type="entry name" value="COMT_C"/>
</dbReference>
<evidence type="ECO:0000259" key="6">
    <source>
        <dbReference type="Pfam" id="PF08100"/>
    </source>
</evidence>
<reference evidence="7 8" key="1">
    <citation type="submission" date="2016-06" db="EMBL/GenBank/DDBJ databases">
        <authorList>
            <person name="Kjaerup R.B."/>
            <person name="Dalgaard T.S."/>
            <person name="Juul-Madsen H.R."/>
        </authorList>
    </citation>
    <scope>NUCLEOTIDE SEQUENCE [LARGE SCALE GENOMIC DNA]</scope>
    <source>
        <strain evidence="7 8">1165133.8</strain>
    </source>
</reference>
<evidence type="ECO:0000259" key="5">
    <source>
        <dbReference type="Pfam" id="PF00891"/>
    </source>
</evidence>
<evidence type="ECO:0000256" key="3">
    <source>
        <dbReference type="ARBA" id="ARBA00022691"/>
    </source>
</evidence>
<dbReference type="AlphaFoldDB" id="A0A1A3NVL8"/>
<proteinExistence type="predicted"/>
<keyword evidence="1" id="KW-0489">Methyltransferase</keyword>
<dbReference type="InterPro" id="IPR012967">
    <property type="entry name" value="COMT_dimerisation"/>
</dbReference>
<feature type="domain" description="O-methyltransferase dimerisation" evidence="6">
    <location>
        <begin position="14"/>
        <end position="88"/>
    </location>
</feature>
<gene>
    <name evidence="7" type="ORF">A5634_03340</name>
</gene>
<name>A0A1A3NVL8_MYCAS</name>
<dbReference type="PANTHER" id="PTHR43712">
    <property type="entry name" value="PUTATIVE (AFU_ORTHOLOGUE AFUA_4G14580)-RELATED"/>
    <property type="match status" value="1"/>
</dbReference>
<dbReference type="GO" id="GO:0032259">
    <property type="term" value="P:methylation"/>
    <property type="evidence" value="ECO:0007669"/>
    <property type="project" value="UniProtKB-KW"/>
</dbReference>
<dbReference type="GO" id="GO:0008171">
    <property type="term" value="F:O-methyltransferase activity"/>
    <property type="evidence" value="ECO:0007669"/>
    <property type="project" value="InterPro"/>
</dbReference>
<dbReference type="Proteomes" id="UP000093928">
    <property type="component" value="Unassembled WGS sequence"/>
</dbReference>
<organism evidence="7 8">
    <name type="scientific">Mycobacterium asiaticum</name>
    <dbReference type="NCBI Taxonomy" id="1790"/>
    <lineage>
        <taxon>Bacteria</taxon>
        <taxon>Bacillati</taxon>
        <taxon>Actinomycetota</taxon>
        <taxon>Actinomycetes</taxon>
        <taxon>Mycobacteriales</taxon>
        <taxon>Mycobacteriaceae</taxon>
        <taxon>Mycobacterium</taxon>
    </lineage>
</organism>
<dbReference type="PROSITE" id="PS51683">
    <property type="entry name" value="SAM_OMT_II"/>
    <property type="match status" value="1"/>
</dbReference>
<evidence type="ECO:0000313" key="8">
    <source>
        <dbReference type="Proteomes" id="UP000093928"/>
    </source>
</evidence>
<keyword evidence="3" id="KW-0949">S-adenosyl-L-methionine</keyword>
<dbReference type="InterPro" id="IPR016461">
    <property type="entry name" value="COMT-like"/>
</dbReference>
<dbReference type="Pfam" id="PF00891">
    <property type="entry name" value="Methyltransf_2"/>
    <property type="match status" value="1"/>
</dbReference>
<dbReference type="SUPFAM" id="SSF46785">
    <property type="entry name" value="Winged helix' DNA-binding domain"/>
    <property type="match status" value="1"/>
</dbReference>
<dbReference type="InterPro" id="IPR029063">
    <property type="entry name" value="SAM-dependent_MTases_sf"/>
</dbReference>
<dbReference type="Gene3D" id="1.10.10.10">
    <property type="entry name" value="Winged helix-like DNA-binding domain superfamily/Winged helix DNA-binding domain"/>
    <property type="match status" value="1"/>
</dbReference>